<reference evidence="2" key="2">
    <citation type="submission" date="2020-01" db="EMBL/GenBank/DDBJ databases">
        <authorList>
            <person name="Campanaro S."/>
        </authorList>
    </citation>
    <scope>NUCLEOTIDE SEQUENCE</scope>
    <source>
        <strain evidence="2">AS06rmzACSIP_7</strain>
    </source>
</reference>
<dbReference type="Gene3D" id="1.10.10.2120">
    <property type="match status" value="1"/>
</dbReference>
<dbReference type="InterPro" id="IPR047801">
    <property type="entry name" value="Peptidase_C45"/>
</dbReference>
<proteinExistence type="predicted"/>
<dbReference type="PANTHER" id="PTHR34180:SF1">
    <property type="entry name" value="BETA-ALANYL-DOPAMINE_CARCININE HYDROLASE"/>
    <property type="match status" value="1"/>
</dbReference>
<dbReference type="AlphaFoldDB" id="A0A971M1Q0"/>
<dbReference type="EMBL" id="JAAYEE010000038">
    <property type="protein sequence ID" value="NLW34303.1"/>
    <property type="molecule type" value="Genomic_DNA"/>
</dbReference>
<evidence type="ECO:0000259" key="1">
    <source>
        <dbReference type="Pfam" id="PF03417"/>
    </source>
</evidence>
<dbReference type="InterPro" id="IPR005079">
    <property type="entry name" value="Peptidase_C45_hydrolase"/>
</dbReference>
<dbReference type="NCBIfam" id="NF040521">
    <property type="entry name" value="C45_proenzyme"/>
    <property type="match status" value="1"/>
</dbReference>
<protein>
    <recommendedName>
        <fullName evidence="1">Peptidase C45 hydrolase domain-containing protein</fullName>
    </recommendedName>
</protein>
<sequence>MPMTDNSYPFLRLSGDPLERGRLYGRTFRSRIDLSIESYGKMFRDYSGISWEDARRRAMEYLPFIREYNPKTILEMEGIAEGSGRDFKDILTLNSRSEIVLAANVDGCTCFGVTPDMSSDGKTYLCQTWDWIRRQEGSLVVLEIEQPPEPSILMIAEAGVVSGKGLNSSGIGVGFNALTTGTGAPGVPVHILLRGLLDSPHLADAVQAVAVPKRASSANFIVGSSEGELVNIETSPEDFWVFYAEKGWISHTNHFTATFLPGFLKDKGKILLPDSFQRLGRINRLLSKNEGSIDFGRCVEFLSDHVNYPDSICRHEDPRDPEGKQVASVYATVMDLSEGVIWFSRSNPCMGGFMPFGPIK</sequence>
<feature type="domain" description="Peptidase C45 hydrolase" evidence="1">
    <location>
        <begin position="120"/>
        <end position="320"/>
    </location>
</feature>
<evidence type="ECO:0000313" key="2">
    <source>
        <dbReference type="EMBL" id="NLW34303.1"/>
    </source>
</evidence>
<reference evidence="2" key="1">
    <citation type="journal article" date="2020" name="Biotechnol. Biofuels">
        <title>New insights from the biogas microbiome by comprehensive genome-resolved metagenomics of nearly 1600 species originating from multiple anaerobic digesters.</title>
        <authorList>
            <person name="Campanaro S."/>
            <person name="Treu L."/>
            <person name="Rodriguez-R L.M."/>
            <person name="Kovalovszki A."/>
            <person name="Ziels R.M."/>
            <person name="Maus I."/>
            <person name="Zhu X."/>
            <person name="Kougias P.G."/>
            <person name="Basile A."/>
            <person name="Luo G."/>
            <person name="Schluter A."/>
            <person name="Konstantinidis K.T."/>
            <person name="Angelidaki I."/>
        </authorList>
    </citation>
    <scope>NUCLEOTIDE SEQUENCE</scope>
    <source>
        <strain evidence="2">AS06rmzACSIP_7</strain>
    </source>
</reference>
<evidence type="ECO:0000313" key="3">
    <source>
        <dbReference type="Proteomes" id="UP000777265"/>
    </source>
</evidence>
<dbReference type="Pfam" id="PF03417">
    <property type="entry name" value="AAT"/>
    <property type="match status" value="1"/>
</dbReference>
<gene>
    <name evidence="2" type="ORF">GXY80_02310</name>
</gene>
<dbReference type="InterPro" id="IPR047794">
    <property type="entry name" value="C45_proenzyme-like"/>
</dbReference>
<accession>A0A971M1Q0</accession>
<dbReference type="PANTHER" id="PTHR34180">
    <property type="entry name" value="PEPTIDASE C45"/>
    <property type="match status" value="1"/>
</dbReference>
<dbReference type="Gene3D" id="3.60.60.10">
    <property type="entry name" value="Penicillin V Acylase, Chain A"/>
    <property type="match status" value="1"/>
</dbReference>
<name>A0A971M1Q0_9BACT</name>
<comment type="caution">
    <text evidence="2">The sequence shown here is derived from an EMBL/GenBank/DDBJ whole genome shotgun (WGS) entry which is preliminary data.</text>
</comment>
<dbReference type="Proteomes" id="UP000777265">
    <property type="component" value="Unassembled WGS sequence"/>
</dbReference>
<organism evidence="2 3">
    <name type="scientific">Syntrophorhabdus aromaticivorans</name>
    <dbReference type="NCBI Taxonomy" id="328301"/>
    <lineage>
        <taxon>Bacteria</taxon>
        <taxon>Pseudomonadati</taxon>
        <taxon>Thermodesulfobacteriota</taxon>
        <taxon>Syntrophorhabdia</taxon>
        <taxon>Syntrophorhabdales</taxon>
        <taxon>Syntrophorhabdaceae</taxon>
        <taxon>Syntrophorhabdus</taxon>
    </lineage>
</organism>